<dbReference type="PROSITE" id="PS51733">
    <property type="entry name" value="BPL_LPL_CATALYTIC"/>
    <property type="match status" value="1"/>
</dbReference>
<feature type="domain" description="BPL/LPL catalytic" evidence="11">
    <location>
        <begin position="10"/>
        <end position="185"/>
    </location>
</feature>
<evidence type="ECO:0000256" key="5">
    <source>
        <dbReference type="ARBA" id="ARBA00024732"/>
    </source>
</evidence>
<dbReference type="HAMAP" id="MF_00013">
    <property type="entry name" value="LipB"/>
    <property type="match status" value="1"/>
</dbReference>
<feature type="binding site" evidence="6 9">
    <location>
        <begin position="129"/>
        <end position="131"/>
    </location>
    <ligand>
        <name>substrate</name>
    </ligand>
</feature>
<evidence type="ECO:0000256" key="2">
    <source>
        <dbReference type="ARBA" id="ARBA00022490"/>
    </source>
</evidence>
<dbReference type="Gene3D" id="3.30.930.10">
    <property type="entry name" value="Bira Bifunctional Protein, Domain 2"/>
    <property type="match status" value="1"/>
</dbReference>
<dbReference type="GO" id="GO:0009249">
    <property type="term" value="P:protein lipoylation"/>
    <property type="evidence" value="ECO:0007669"/>
    <property type="project" value="InterPro"/>
</dbReference>
<dbReference type="KEGG" id="cmik:PMARG_ME00325"/>
<evidence type="ECO:0000259" key="11">
    <source>
        <dbReference type="PROSITE" id="PS51733"/>
    </source>
</evidence>
<name>A0A143WTA6_9ENTR</name>
<evidence type="ECO:0000313" key="12">
    <source>
        <dbReference type="EMBL" id="CUX96089.1"/>
    </source>
</evidence>
<dbReference type="InterPro" id="IPR045864">
    <property type="entry name" value="aa-tRNA-synth_II/BPL/LPL"/>
</dbReference>
<evidence type="ECO:0000256" key="8">
    <source>
        <dbReference type="PIRSR" id="PIRSR016262-1"/>
    </source>
</evidence>
<evidence type="ECO:0000256" key="4">
    <source>
        <dbReference type="ARBA" id="ARBA00023315"/>
    </source>
</evidence>
<evidence type="ECO:0000256" key="1">
    <source>
        <dbReference type="ARBA" id="ARBA00004821"/>
    </source>
</evidence>
<sequence length="201" mass="22461">MHRFTDKRNKISDDEIWLVQHLPVFTQGHAGNANHLRQPGVIPVIKSDRGGHITFHAPGQQIVYVLLDLRRRKLLVRNLINLLEKTVIATLARFSIDAYARTNAPGVYVGVQKICSLGLRIRKGCTLHGLALNVSMDLSPFLRINPCGYFGLSMTQVTDIVPNTSVEEIVPILLNECLGRLESDSPLVEIESWDPSIYSVI</sequence>
<comment type="pathway">
    <text evidence="1 6 7">Protein modification; protein lipoylation via endogenous pathway; protein N(6)-(lipoyl)lysine from octanoyl-[acyl-carrier-protein]: step 1/2.</text>
</comment>
<dbReference type="GO" id="GO:0005737">
    <property type="term" value="C:cytoplasm"/>
    <property type="evidence" value="ECO:0007669"/>
    <property type="project" value="UniProtKB-SubCell"/>
</dbReference>
<dbReference type="PIRSF" id="PIRSF016262">
    <property type="entry name" value="LPLase"/>
    <property type="match status" value="1"/>
</dbReference>
<dbReference type="SUPFAM" id="SSF55681">
    <property type="entry name" value="Class II aaRS and biotin synthetases"/>
    <property type="match status" value="1"/>
</dbReference>
<dbReference type="UniPathway" id="UPA00538">
    <property type="reaction ID" value="UER00592"/>
</dbReference>
<dbReference type="EC" id="2.3.1.181" evidence="6 7"/>
<evidence type="ECO:0000256" key="9">
    <source>
        <dbReference type="PIRSR" id="PIRSR016262-2"/>
    </source>
</evidence>
<evidence type="ECO:0000256" key="7">
    <source>
        <dbReference type="PIRNR" id="PIRNR016262"/>
    </source>
</evidence>
<comment type="function">
    <text evidence="5 6 7">Catalyzes the transfer of endogenously produced octanoic acid from octanoyl-acyl-carrier-protein onto the lipoyl domains of lipoate-dependent enzymes. Lipoyl-ACP can also act as a substrate although octanoyl-ACP is likely to be the physiological substrate.</text>
</comment>
<evidence type="ECO:0000256" key="6">
    <source>
        <dbReference type="HAMAP-Rule" id="MF_00013"/>
    </source>
</evidence>
<dbReference type="InterPro" id="IPR020605">
    <property type="entry name" value="Octanoyltransferase_CS"/>
</dbReference>
<dbReference type="STRING" id="1778264.PMARG_ME00325"/>
<keyword evidence="2 6" id="KW-0963">Cytoplasm</keyword>
<dbReference type="PATRIC" id="fig|1778264.3.peg.286"/>
<dbReference type="PANTHER" id="PTHR10993:SF7">
    <property type="entry name" value="LIPOYLTRANSFERASE 2, MITOCHONDRIAL-RELATED"/>
    <property type="match status" value="1"/>
</dbReference>
<dbReference type="PROSITE" id="PS01313">
    <property type="entry name" value="LIPB"/>
    <property type="match status" value="1"/>
</dbReference>
<comment type="catalytic activity">
    <reaction evidence="6 7">
        <text>octanoyl-[ACP] + L-lysyl-[protein] = N(6)-octanoyl-L-lysyl-[protein] + holo-[ACP] + H(+)</text>
        <dbReference type="Rhea" id="RHEA:17665"/>
        <dbReference type="Rhea" id="RHEA-COMP:9636"/>
        <dbReference type="Rhea" id="RHEA-COMP:9685"/>
        <dbReference type="Rhea" id="RHEA-COMP:9752"/>
        <dbReference type="Rhea" id="RHEA-COMP:9928"/>
        <dbReference type="ChEBI" id="CHEBI:15378"/>
        <dbReference type="ChEBI" id="CHEBI:29969"/>
        <dbReference type="ChEBI" id="CHEBI:64479"/>
        <dbReference type="ChEBI" id="CHEBI:78463"/>
        <dbReference type="ChEBI" id="CHEBI:78809"/>
        <dbReference type="EC" id="2.3.1.181"/>
    </reaction>
</comment>
<dbReference type="NCBIfam" id="NF010922">
    <property type="entry name" value="PRK14342.1"/>
    <property type="match status" value="1"/>
</dbReference>
<dbReference type="FunFam" id="3.30.930.10:FF:000020">
    <property type="entry name" value="Octanoyltransferase"/>
    <property type="match status" value="1"/>
</dbReference>
<dbReference type="Pfam" id="PF21948">
    <property type="entry name" value="LplA-B_cat"/>
    <property type="match status" value="1"/>
</dbReference>
<keyword evidence="13" id="KW-1185">Reference proteome</keyword>
<feature type="active site" description="Acyl-thioester intermediate" evidence="6 8">
    <location>
        <position position="147"/>
    </location>
</feature>
<comment type="subcellular location">
    <subcellularLocation>
        <location evidence="6">Cytoplasm</location>
    </subcellularLocation>
</comment>
<dbReference type="NCBIfam" id="TIGR00214">
    <property type="entry name" value="lipB"/>
    <property type="match status" value="1"/>
</dbReference>
<gene>
    <name evidence="6 12" type="primary">lipB</name>
    <name evidence="12" type="ORF">PMARG_ME00325</name>
</gene>
<dbReference type="CDD" id="cd16444">
    <property type="entry name" value="LipB"/>
    <property type="match status" value="1"/>
</dbReference>
<feature type="binding site" evidence="6 9">
    <location>
        <begin position="116"/>
        <end position="118"/>
    </location>
    <ligand>
        <name>substrate</name>
    </ligand>
</feature>
<feature type="site" description="Lowers pKa of active site Cys" evidence="6 10">
    <location>
        <position position="113"/>
    </location>
</feature>
<keyword evidence="4 6" id="KW-0012">Acyltransferase</keyword>
<accession>A0A143WTA6</accession>
<dbReference type="InterPro" id="IPR000544">
    <property type="entry name" value="Octanoyltransferase"/>
</dbReference>
<dbReference type="InterPro" id="IPR004143">
    <property type="entry name" value="BPL_LPL_catalytic"/>
</dbReference>
<evidence type="ECO:0000256" key="10">
    <source>
        <dbReference type="PIRSR" id="PIRSR016262-3"/>
    </source>
</evidence>
<proteinExistence type="inferred from homology"/>
<organism evidence="12 13">
    <name type="scientific">Candidatus Mikella endobia</name>
    <dbReference type="NCBI Taxonomy" id="1778264"/>
    <lineage>
        <taxon>Bacteria</taxon>
        <taxon>Pseudomonadati</taxon>
        <taxon>Pseudomonadota</taxon>
        <taxon>Gammaproteobacteria</taxon>
        <taxon>Enterobacterales</taxon>
        <taxon>Enterobacteriaceae</taxon>
        <taxon>Candidatus Mikella</taxon>
    </lineage>
</organism>
<evidence type="ECO:0000313" key="13">
    <source>
        <dbReference type="Proteomes" id="UP000095697"/>
    </source>
</evidence>
<dbReference type="PANTHER" id="PTHR10993">
    <property type="entry name" value="OCTANOYLTRANSFERASE"/>
    <property type="match status" value="1"/>
</dbReference>
<evidence type="ECO:0000256" key="3">
    <source>
        <dbReference type="ARBA" id="ARBA00022679"/>
    </source>
</evidence>
<keyword evidence="3 6" id="KW-0808">Transferase</keyword>
<dbReference type="Proteomes" id="UP000095697">
    <property type="component" value="Chromosome I"/>
</dbReference>
<reference evidence="13" key="1">
    <citation type="submission" date="2016-01" db="EMBL/GenBank/DDBJ databases">
        <authorList>
            <person name="Husnik F."/>
        </authorList>
    </citation>
    <scope>NUCLEOTIDE SEQUENCE [LARGE SCALE GENOMIC DNA]</scope>
</reference>
<comment type="miscellaneous">
    <text evidence="6">In the reaction, the free carboxyl group of octanoic acid is attached via an amide linkage to the epsilon-amino group of a specific lysine residue of lipoyl domains of lipoate-dependent enzymes.</text>
</comment>
<dbReference type="GO" id="GO:0033819">
    <property type="term" value="F:lipoyl(octanoyl) transferase activity"/>
    <property type="evidence" value="ECO:0007669"/>
    <property type="project" value="UniProtKB-EC"/>
</dbReference>
<dbReference type="EMBL" id="LN999831">
    <property type="protein sequence ID" value="CUX96089.1"/>
    <property type="molecule type" value="Genomic_DNA"/>
</dbReference>
<dbReference type="AlphaFoldDB" id="A0A143WTA6"/>
<comment type="similarity">
    <text evidence="6 7">Belongs to the LipB family.</text>
</comment>
<feature type="binding site" evidence="6 9">
    <location>
        <begin position="49"/>
        <end position="56"/>
    </location>
    <ligand>
        <name>substrate</name>
    </ligand>
</feature>
<protein>
    <recommendedName>
        <fullName evidence="6 7">Octanoyltransferase</fullName>
        <ecNumber evidence="6 7">2.3.1.181</ecNumber>
    </recommendedName>
    <alternativeName>
        <fullName evidence="6">Lipoate-protein ligase B</fullName>
    </alternativeName>
    <alternativeName>
        <fullName evidence="6">Lipoyl/octanoyl transferase</fullName>
    </alternativeName>
    <alternativeName>
        <fullName evidence="6">Octanoyl-[acyl-carrier-protein]-protein N-octanoyltransferase</fullName>
    </alternativeName>
</protein>